<keyword evidence="3" id="KW-1185">Reference proteome</keyword>
<evidence type="ECO:0000256" key="1">
    <source>
        <dbReference type="ARBA" id="ARBA00023277"/>
    </source>
</evidence>
<accession>A0A453RHR7</accession>
<dbReference type="Gramene" id="AET7Gv20586000.16">
    <property type="protein sequence ID" value="AET7Gv20586000.16"/>
    <property type="gene ID" value="AET7Gv20586000"/>
</dbReference>
<protein>
    <submittedName>
        <fullName evidence="2">Uncharacterized protein</fullName>
    </submittedName>
</protein>
<dbReference type="Proteomes" id="UP000015105">
    <property type="component" value="Chromosome 7D"/>
</dbReference>
<organism evidence="2 3">
    <name type="scientific">Aegilops tauschii subsp. strangulata</name>
    <name type="common">Goatgrass</name>
    <dbReference type="NCBI Taxonomy" id="200361"/>
    <lineage>
        <taxon>Eukaryota</taxon>
        <taxon>Viridiplantae</taxon>
        <taxon>Streptophyta</taxon>
        <taxon>Embryophyta</taxon>
        <taxon>Tracheophyta</taxon>
        <taxon>Spermatophyta</taxon>
        <taxon>Magnoliopsida</taxon>
        <taxon>Liliopsida</taxon>
        <taxon>Poales</taxon>
        <taxon>Poaceae</taxon>
        <taxon>BOP clade</taxon>
        <taxon>Pooideae</taxon>
        <taxon>Triticodae</taxon>
        <taxon>Triticeae</taxon>
        <taxon>Triticinae</taxon>
        <taxon>Aegilops</taxon>
    </lineage>
</organism>
<dbReference type="Pfam" id="PF05691">
    <property type="entry name" value="Raffinose_syn"/>
    <property type="match status" value="1"/>
</dbReference>
<dbReference type="PANTHER" id="PTHR31268:SF29">
    <property type="entry name" value="GALACTINOL--SUCROSE GALACTOSYLTRANSFERASE 1-RELATED"/>
    <property type="match status" value="1"/>
</dbReference>
<evidence type="ECO:0000313" key="2">
    <source>
        <dbReference type="EnsemblPlants" id="AET7Gv20586000.16"/>
    </source>
</evidence>
<keyword evidence="1" id="KW-0119">Carbohydrate metabolism</keyword>
<reference evidence="2" key="5">
    <citation type="journal article" date="2021" name="G3 (Bethesda)">
        <title>Aegilops tauschii genome assembly Aet v5.0 features greater sequence contiguity and improved annotation.</title>
        <authorList>
            <person name="Wang L."/>
            <person name="Zhu T."/>
            <person name="Rodriguez J.C."/>
            <person name="Deal K.R."/>
            <person name="Dubcovsky J."/>
            <person name="McGuire P.E."/>
            <person name="Lux T."/>
            <person name="Spannagl M."/>
            <person name="Mayer K.F.X."/>
            <person name="Baldrich P."/>
            <person name="Meyers B.C."/>
            <person name="Huo N."/>
            <person name="Gu Y.Q."/>
            <person name="Zhou H."/>
            <person name="Devos K.M."/>
            <person name="Bennetzen J.L."/>
            <person name="Unver T."/>
            <person name="Budak H."/>
            <person name="Gulick P.J."/>
            <person name="Galiba G."/>
            <person name="Kalapos B."/>
            <person name="Nelson D.R."/>
            <person name="Li P."/>
            <person name="You F.M."/>
            <person name="Luo M.C."/>
            <person name="Dvorak J."/>
        </authorList>
    </citation>
    <scope>NUCLEOTIDE SEQUENCE [LARGE SCALE GENOMIC DNA]</scope>
    <source>
        <strain evidence="2">cv. AL8/78</strain>
    </source>
</reference>
<name>A0A453RHR7_AEGTS</name>
<dbReference type="PANTHER" id="PTHR31268">
    <property type="match status" value="1"/>
</dbReference>
<sequence>MDCSILKIWNLNAHSGVIGAFNCQGAGWCREGKKNLIHDVQPGTITGAVRGRDVSRLQEVAGDGWNGDVVVYSHVAGKASFNQNQRVVVILD</sequence>
<reference evidence="2" key="3">
    <citation type="journal article" date="2017" name="Nature">
        <title>Genome sequence of the progenitor of the wheat D genome Aegilops tauschii.</title>
        <authorList>
            <person name="Luo M.C."/>
            <person name="Gu Y.Q."/>
            <person name="Puiu D."/>
            <person name="Wang H."/>
            <person name="Twardziok S.O."/>
            <person name="Deal K.R."/>
            <person name="Huo N."/>
            <person name="Zhu T."/>
            <person name="Wang L."/>
            <person name="Wang Y."/>
            <person name="McGuire P.E."/>
            <person name="Liu S."/>
            <person name="Long H."/>
            <person name="Ramasamy R.K."/>
            <person name="Rodriguez J.C."/>
            <person name="Van S.L."/>
            <person name="Yuan L."/>
            <person name="Wang Z."/>
            <person name="Xia Z."/>
            <person name="Xiao L."/>
            <person name="Anderson O.D."/>
            <person name="Ouyang S."/>
            <person name="Liang Y."/>
            <person name="Zimin A.V."/>
            <person name="Pertea G."/>
            <person name="Qi P."/>
            <person name="Bennetzen J.L."/>
            <person name="Dai X."/>
            <person name="Dawson M.W."/>
            <person name="Muller H.G."/>
            <person name="Kugler K."/>
            <person name="Rivarola-Duarte L."/>
            <person name="Spannagl M."/>
            <person name="Mayer K.F.X."/>
            <person name="Lu F.H."/>
            <person name="Bevan M.W."/>
            <person name="Leroy P."/>
            <person name="Li P."/>
            <person name="You F.M."/>
            <person name="Sun Q."/>
            <person name="Liu Z."/>
            <person name="Lyons E."/>
            <person name="Wicker T."/>
            <person name="Salzberg S.L."/>
            <person name="Devos K.M."/>
            <person name="Dvorak J."/>
        </authorList>
    </citation>
    <scope>NUCLEOTIDE SEQUENCE [LARGE SCALE GENOMIC DNA]</scope>
    <source>
        <strain evidence="2">cv. AL8/78</strain>
    </source>
</reference>
<reference evidence="2" key="4">
    <citation type="submission" date="2019-03" db="UniProtKB">
        <authorList>
            <consortium name="EnsemblPlants"/>
        </authorList>
    </citation>
    <scope>IDENTIFICATION</scope>
</reference>
<evidence type="ECO:0000313" key="3">
    <source>
        <dbReference type="Proteomes" id="UP000015105"/>
    </source>
</evidence>
<dbReference type="EnsemblPlants" id="AET7Gv20586000.16">
    <property type="protein sequence ID" value="AET7Gv20586000.16"/>
    <property type="gene ID" value="AET7Gv20586000"/>
</dbReference>
<reference evidence="3" key="2">
    <citation type="journal article" date="2017" name="Nat. Plants">
        <title>The Aegilops tauschii genome reveals multiple impacts of transposons.</title>
        <authorList>
            <person name="Zhao G."/>
            <person name="Zou C."/>
            <person name="Li K."/>
            <person name="Wang K."/>
            <person name="Li T."/>
            <person name="Gao L."/>
            <person name="Zhang X."/>
            <person name="Wang H."/>
            <person name="Yang Z."/>
            <person name="Liu X."/>
            <person name="Jiang W."/>
            <person name="Mao L."/>
            <person name="Kong X."/>
            <person name="Jiao Y."/>
            <person name="Jia J."/>
        </authorList>
    </citation>
    <scope>NUCLEOTIDE SEQUENCE [LARGE SCALE GENOMIC DNA]</scope>
    <source>
        <strain evidence="3">cv. AL8/78</strain>
    </source>
</reference>
<dbReference type="AlphaFoldDB" id="A0A453RHR7"/>
<proteinExistence type="predicted"/>
<dbReference type="InterPro" id="IPR008811">
    <property type="entry name" value="Glycosyl_hydrolases_36"/>
</dbReference>
<reference evidence="3" key="1">
    <citation type="journal article" date="2014" name="Science">
        <title>Ancient hybridizations among the ancestral genomes of bread wheat.</title>
        <authorList>
            <consortium name="International Wheat Genome Sequencing Consortium,"/>
            <person name="Marcussen T."/>
            <person name="Sandve S.R."/>
            <person name="Heier L."/>
            <person name="Spannagl M."/>
            <person name="Pfeifer M."/>
            <person name="Jakobsen K.S."/>
            <person name="Wulff B.B."/>
            <person name="Steuernagel B."/>
            <person name="Mayer K.F."/>
            <person name="Olsen O.A."/>
        </authorList>
    </citation>
    <scope>NUCLEOTIDE SEQUENCE [LARGE SCALE GENOMIC DNA]</scope>
    <source>
        <strain evidence="3">cv. AL8/78</strain>
    </source>
</reference>